<feature type="domain" description="RNA-binding S4" evidence="9">
    <location>
        <begin position="99"/>
        <end position="163"/>
    </location>
</feature>
<dbReference type="SMART" id="SM00363">
    <property type="entry name" value="S4"/>
    <property type="match status" value="1"/>
</dbReference>
<protein>
    <recommendedName>
        <fullName evidence="6 7">Small ribosomal subunit protein uS4</fullName>
    </recommendedName>
</protein>
<dbReference type="EMBL" id="MFIY01000024">
    <property type="protein sequence ID" value="OGG00103.1"/>
    <property type="molecule type" value="Genomic_DNA"/>
</dbReference>
<comment type="similarity">
    <text evidence="1 7 8">Belongs to the universal ribosomal protein uS4 family.</text>
</comment>
<dbReference type="HAMAP" id="MF_01306_B">
    <property type="entry name" value="Ribosomal_uS4_B"/>
    <property type="match status" value="1"/>
</dbReference>
<dbReference type="InterPro" id="IPR005709">
    <property type="entry name" value="Ribosomal_uS4_bac-type"/>
</dbReference>
<dbReference type="InterPro" id="IPR001912">
    <property type="entry name" value="Ribosomal_uS4_N"/>
</dbReference>
<evidence type="ECO:0000256" key="5">
    <source>
        <dbReference type="ARBA" id="ARBA00023274"/>
    </source>
</evidence>
<name>A0A1F5YJ66_9BACT</name>
<evidence type="ECO:0000259" key="10">
    <source>
        <dbReference type="SMART" id="SM01390"/>
    </source>
</evidence>
<dbReference type="CDD" id="cd00165">
    <property type="entry name" value="S4"/>
    <property type="match status" value="1"/>
</dbReference>
<comment type="caution">
    <text evidence="11">The sequence shown here is derived from an EMBL/GenBank/DDBJ whole genome shotgun (WGS) entry which is preliminary data.</text>
</comment>
<evidence type="ECO:0000256" key="6">
    <source>
        <dbReference type="ARBA" id="ARBA00035254"/>
    </source>
</evidence>
<dbReference type="GO" id="GO:0015935">
    <property type="term" value="C:small ribosomal subunit"/>
    <property type="evidence" value="ECO:0007669"/>
    <property type="project" value="InterPro"/>
</dbReference>
<dbReference type="FunFam" id="1.10.1050.10:FF:000001">
    <property type="entry name" value="30S ribosomal protein S4"/>
    <property type="match status" value="1"/>
</dbReference>
<dbReference type="NCBIfam" id="NF003717">
    <property type="entry name" value="PRK05327.1"/>
    <property type="match status" value="1"/>
</dbReference>
<comment type="function">
    <text evidence="7">One of the primary rRNA binding proteins, it binds directly to 16S rRNA where it nucleates assembly of the body of the 30S subunit.</text>
</comment>
<dbReference type="Gene3D" id="3.10.290.10">
    <property type="entry name" value="RNA-binding S4 domain"/>
    <property type="match status" value="1"/>
</dbReference>
<proteinExistence type="inferred from homology"/>
<evidence type="ECO:0000256" key="3">
    <source>
        <dbReference type="ARBA" id="ARBA00022884"/>
    </source>
</evidence>
<comment type="subunit">
    <text evidence="7">Part of the 30S ribosomal subunit. Contacts protein S5. The interaction surface between S4 and S5 is involved in control of translational fidelity.</text>
</comment>
<keyword evidence="4 7" id="KW-0689">Ribosomal protein</keyword>
<feature type="domain" description="Small ribosomal subunit protein uS4 N-terminal" evidence="10">
    <location>
        <begin position="3"/>
        <end position="98"/>
    </location>
</feature>
<evidence type="ECO:0000256" key="4">
    <source>
        <dbReference type="ARBA" id="ARBA00022980"/>
    </source>
</evidence>
<gene>
    <name evidence="7" type="primary">rpsD</name>
    <name evidence="11" type="ORF">A2Y99_04680</name>
</gene>
<dbReference type="PANTHER" id="PTHR11831:SF4">
    <property type="entry name" value="SMALL RIBOSOMAL SUBUNIT PROTEIN US4M"/>
    <property type="match status" value="1"/>
</dbReference>
<dbReference type="PROSITE" id="PS00632">
    <property type="entry name" value="RIBOSOMAL_S4"/>
    <property type="match status" value="1"/>
</dbReference>
<organism evidence="11 12">
    <name type="scientific">Candidatus Gottesmanbacteria bacterium RBG_13_37_7</name>
    <dbReference type="NCBI Taxonomy" id="1798369"/>
    <lineage>
        <taxon>Bacteria</taxon>
        <taxon>Candidatus Gottesmaniibacteriota</taxon>
    </lineage>
</organism>
<dbReference type="GO" id="GO:0003735">
    <property type="term" value="F:structural constituent of ribosome"/>
    <property type="evidence" value="ECO:0007669"/>
    <property type="project" value="InterPro"/>
</dbReference>
<keyword evidence="2 7" id="KW-0699">rRNA-binding</keyword>
<evidence type="ECO:0000256" key="8">
    <source>
        <dbReference type="RuleBase" id="RU003699"/>
    </source>
</evidence>
<evidence type="ECO:0000256" key="2">
    <source>
        <dbReference type="ARBA" id="ARBA00022730"/>
    </source>
</evidence>
<dbReference type="Gene3D" id="1.10.1050.10">
    <property type="entry name" value="Ribosomal Protein S4 Delta 41, Chain A, domain 1"/>
    <property type="match status" value="1"/>
</dbReference>
<dbReference type="NCBIfam" id="TIGR01017">
    <property type="entry name" value="rpsD_bact"/>
    <property type="match status" value="1"/>
</dbReference>
<dbReference type="InterPro" id="IPR002942">
    <property type="entry name" value="S4_RNA-bd"/>
</dbReference>
<dbReference type="SMART" id="SM01390">
    <property type="entry name" value="Ribosomal_S4"/>
    <property type="match status" value="1"/>
</dbReference>
<dbReference type="InterPro" id="IPR036986">
    <property type="entry name" value="S4_RNA-bd_sf"/>
</dbReference>
<evidence type="ECO:0000256" key="1">
    <source>
        <dbReference type="ARBA" id="ARBA00007465"/>
    </source>
</evidence>
<dbReference type="InterPro" id="IPR018079">
    <property type="entry name" value="Ribosomal_uS4_CS"/>
</dbReference>
<evidence type="ECO:0000313" key="12">
    <source>
        <dbReference type="Proteomes" id="UP000178230"/>
    </source>
</evidence>
<dbReference type="InterPro" id="IPR022801">
    <property type="entry name" value="Ribosomal_uS4"/>
</dbReference>
<dbReference type="Proteomes" id="UP000178230">
    <property type="component" value="Unassembled WGS sequence"/>
</dbReference>
<evidence type="ECO:0000313" key="11">
    <source>
        <dbReference type="EMBL" id="OGG00103.1"/>
    </source>
</evidence>
<dbReference type="AlphaFoldDB" id="A0A1F5YJ66"/>
<dbReference type="FunFam" id="3.10.290.10:FF:000001">
    <property type="entry name" value="30S ribosomal protein S4"/>
    <property type="match status" value="1"/>
</dbReference>
<keyword evidence="5 7" id="KW-0687">Ribonucleoprotein</keyword>
<reference evidence="11 12" key="1">
    <citation type="journal article" date="2016" name="Nat. Commun.">
        <title>Thousands of microbial genomes shed light on interconnected biogeochemical processes in an aquifer system.</title>
        <authorList>
            <person name="Anantharaman K."/>
            <person name="Brown C.T."/>
            <person name="Hug L.A."/>
            <person name="Sharon I."/>
            <person name="Castelle C.J."/>
            <person name="Probst A.J."/>
            <person name="Thomas B.C."/>
            <person name="Singh A."/>
            <person name="Wilkins M.J."/>
            <person name="Karaoz U."/>
            <person name="Brodie E.L."/>
            <person name="Williams K.H."/>
            <person name="Hubbard S.S."/>
            <person name="Banfield J.F."/>
        </authorList>
    </citation>
    <scope>NUCLEOTIDE SEQUENCE [LARGE SCALE GENOMIC DNA]</scope>
</reference>
<comment type="function">
    <text evidence="7">With S5 and S12 plays an important role in translational accuracy.</text>
</comment>
<dbReference type="Pfam" id="PF01479">
    <property type="entry name" value="S4"/>
    <property type="match status" value="1"/>
</dbReference>
<evidence type="ECO:0000259" key="9">
    <source>
        <dbReference type="SMART" id="SM00363"/>
    </source>
</evidence>
<dbReference type="GO" id="GO:0006412">
    <property type="term" value="P:translation"/>
    <property type="evidence" value="ECO:0007669"/>
    <property type="project" value="UniProtKB-UniRule"/>
</dbReference>
<keyword evidence="3 7" id="KW-0694">RNA-binding</keyword>
<dbReference type="PROSITE" id="PS50889">
    <property type="entry name" value="S4"/>
    <property type="match status" value="1"/>
</dbReference>
<dbReference type="GO" id="GO:0042274">
    <property type="term" value="P:ribosomal small subunit biogenesis"/>
    <property type="evidence" value="ECO:0007669"/>
    <property type="project" value="TreeGrafter"/>
</dbReference>
<dbReference type="PANTHER" id="PTHR11831">
    <property type="entry name" value="30S 40S RIBOSOMAL PROTEIN"/>
    <property type="match status" value="1"/>
</dbReference>
<dbReference type="SUPFAM" id="SSF55174">
    <property type="entry name" value="Alpha-L RNA-binding motif"/>
    <property type="match status" value="1"/>
</dbReference>
<dbReference type="Pfam" id="PF00163">
    <property type="entry name" value="Ribosomal_S4"/>
    <property type="match status" value="1"/>
</dbReference>
<accession>A0A1F5YJ66</accession>
<evidence type="ECO:0000256" key="7">
    <source>
        <dbReference type="HAMAP-Rule" id="MF_01306"/>
    </source>
</evidence>
<dbReference type="GO" id="GO:0019843">
    <property type="term" value="F:rRNA binding"/>
    <property type="evidence" value="ECO:0007669"/>
    <property type="project" value="UniProtKB-UniRule"/>
</dbReference>
<sequence>MARYTGPKNRLARREGIDLGLKTVGSRAHTSLLKRIKIRPGQHGQKLKRKHSDYSIQLREKQKLKRIYGILERQFKKYFDTATRDVGNTGEALLTILERRLDNVLFRLNLAPTRMCARQLISHGHILLDGKKVNIPSYLVKEGMMITIKPKSLSLPVIKKLVEDKNPSVPNWLARKGPFGNIVRLPKREDIQEDINEQLIIEFYSR</sequence>